<keyword evidence="3" id="KW-1185">Reference proteome</keyword>
<dbReference type="Proteomes" id="UP000789901">
    <property type="component" value="Unassembled WGS sequence"/>
</dbReference>
<name>A0ABN7UNA1_GIGMA</name>
<organism evidence="2 3">
    <name type="scientific">Gigaspora margarita</name>
    <dbReference type="NCBI Taxonomy" id="4874"/>
    <lineage>
        <taxon>Eukaryota</taxon>
        <taxon>Fungi</taxon>
        <taxon>Fungi incertae sedis</taxon>
        <taxon>Mucoromycota</taxon>
        <taxon>Glomeromycotina</taxon>
        <taxon>Glomeromycetes</taxon>
        <taxon>Diversisporales</taxon>
        <taxon>Gigasporaceae</taxon>
        <taxon>Gigaspora</taxon>
    </lineage>
</organism>
<accession>A0ABN7UNA1</accession>
<protein>
    <submittedName>
        <fullName evidence="2">40573_t:CDS:1</fullName>
    </submittedName>
</protein>
<proteinExistence type="predicted"/>
<gene>
    <name evidence="2" type="ORF">GMARGA_LOCUS8724</name>
</gene>
<dbReference type="SUPFAM" id="SSF53098">
    <property type="entry name" value="Ribonuclease H-like"/>
    <property type="match status" value="1"/>
</dbReference>
<reference evidence="2 3" key="1">
    <citation type="submission" date="2021-06" db="EMBL/GenBank/DDBJ databases">
        <authorList>
            <person name="Kallberg Y."/>
            <person name="Tangrot J."/>
            <person name="Rosling A."/>
        </authorList>
    </citation>
    <scope>NUCLEOTIDE SEQUENCE [LARGE SCALE GENOMIC DNA]</scope>
    <source>
        <strain evidence="2 3">120-4 pot B 10/14</strain>
    </source>
</reference>
<evidence type="ECO:0000313" key="2">
    <source>
        <dbReference type="EMBL" id="CAG8638664.1"/>
    </source>
</evidence>
<dbReference type="Gene3D" id="3.30.420.10">
    <property type="entry name" value="Ribonuclease H-like superfamily/Ribonuclease H"/>
    <property type="match status" value="1"/>
</dbReference>
<evidence type="ECO:0000313" key="3">
    <source>
        <dbReference type="Proteomes" id="UP000789901"/>
    </source>
</evidence>
<dbReference type="EMBL" id="CAJVQB010004537">
    <property type="protein sequence ID" value="CAG8638664.1"/>
    <property type="molecule type" value="Genomic_DNA"/>
</dbReference>
<dbReference type="PROSITE" id="PS50994">
    <property type="entry name" value="INTEGRASE"/>
    <property type="match status" value="1"/>
</dbReference>
<sequence>LDNDKEFIAQTIKELIVLWPSVKIIYGRPQHPQSQGLVEQANAMNNSWYKSYKKTSYEIVYSDKPRGNCSLVNKLFANNIFNEKFLSEQSPDHIGLPVSFNYHTGLPVPSPERLVFSLKSLVFLPNNYISYPEPMFLSNNYGSYTVFLFNNNTDYLYVTNFLSLPNKYSGCPVPSPENYVPSPNSPGSPMSSPINLALLPNNYVPSLDSPDDCPMLSPNSSSGCSMPSPNYYMPSPNGYVDCLVPLPDNYVPLSGSYFPVPLPNSSGSCSVSLSDNDLGCSELSPKICNNSKSSPSDYDNDFIRVNIPKIDQFSIDRPILSCNILKKTRENRYKLGCKFGVISVCYSLSKLEALETITYPELNEIPLDKISIREAARL</sequence>
<dbReference type="InterPro" id="IPR001584">
    <property type="entry name" value="Integrase_cat-core"/>
</dbReference>
<feature type="domain" description="Integrase catalytic" evidence="1">
    <location>
        <begin position="1"/>
        <end position="99"/>
    </location>
</feature>
<comment type="caution">
    <text evidence="2">The sequence shown here is derived from an EMBL/GenBank/DDBJ whole genome shotgun (WGS) entry which is preliminary data.</text>
</comment>
<dbReference type="InterPro" id="IPR036397">
    <property type="entry name" value="RNaseH_sf"/>
</dbReference>
<dbReference type="InterPro" id="IPR012337">
    <property type="entry name" value="RNaseH-like_sf"/>
</dbReference>
<evidence type="ECO:0000259" key="1">
    <source>
        <dbReference type="PROSITE" id="PS50994"/>
    </source>
</evidence>
<feature type="non-terminal residue" evidence="2">
    <location>
        <position position="1"/>
    </location>
</feature>